<comment type="subcellular location">
    <subcellularLocation>
        <location evidence="1">Membrane</location>
        <topology evidence="1">Multi-pass membrane protein</topology>
    </subcellularLocation>
</comment>
<feature type="transmembrane region" description="Helical" evidence="10">
    <location>
        <begin position="789"/>
        <end position="811"/>
    </location>
</feature>
<evidence type="ECO:0000256" key="8">
    <source>
        <dbReference type="ARBA" id="ARBA00023136"/>
    </source>
</evidence>
<feature type="transmembrane region" description="Helical" evidence="10">
    <location>
        <begin position="337"/>
        <end position="356"/>
    </location>
</feature>
<gene>
    <name evidence="11" type="ORF">BDZ90DRAFT_231688</name>
</gene>
<feature type="region of interest" description="Disordered" evidence="9">
    <location>
        <begin position="1"/>
        <end position="184"/>
    </location>
</feature>
<dbReference type="GeneID" id="37027778"/>
<evidence type="ECO:0000256" key="3">
    <source>
        <dbReference type="ARBA" id="ARBA00022448"/>
    </source>
</evidence>
<feature type="compositionally biased region" description="Basic and acidic residues" evidence="9">
    <location>
        <begin position="165"/>
        <end position="176"/>
    </location>
</feature>
<dbReference type="RefSeq" id="XP_025362522.1">
    <property type="nucleotide sequence ID" value="XM_025505955.1"/>
</dbReference>
<feature type="transmembrane region" description="Helical" evidence="10">
    <location>
        <begin position="479"/>
        <end position="512"/>
    </location>
</feature>
<accession>A0A316URG7</accession>
<dbReference type="Pfam" id="PF03169">
    <property type="entry name" value="OPT"/>
    <property type="match status" value="1"/>
</dbReference>
<feature type="transmembrane region" description="Helical" evidence="10">
    <location>
        <begin position="518"/>
        <end position="538"/>
    </location>
</feature>
<dbReference type="NCBIfam" id="TIGR00728">
    <property type="entry name" value="OPT_sfam"/>
    <property type="match status" value="1"/>
</dbReference>
<dbReference type="AlphaFoldDB" id="A0A316URG7"/>
<feature type="transmembrane region" description="Helical" evidence="10">
    <location>
        <begin position="384"/>
        <end position="405"/>
    </location>
</feature>
<dbReference type="EMBL" id="KZ819666">
    <property type="protein sequence ID" value="PWN27910.1"/>
    <property type="molecule type" value="Genomic_DNA"/>
</dbReference>
<evidence type="ECO:0000313" key="11">
    <source>
        <dbReference type="EMBL" id="PWN27910.1"/>
    </source>
</evidence>
<dbReference type="OrthoDB" id="9986677at2759"/>
<evidence type="ECO:0000256" key="4">
    <source>
        <dbReference type="ARBA" id="ARBA00022692"/>
    </source>
</evidence>
<evidence type="ECO:0000256" key="10">
    <source>
        <dbReference type="SAM" id="Phobius"/>
    </source>
</evidence>
<feature type="transmembrane region" description="Helical" evidence="10">
    <location>
        <begin position="859"/>
        <end position="881"/>
    </location>
</feature>
<feature type="transmembrane region" description="Helical" evidence="10">
    <location>
        <begin position="417"/>
        <end position="438"/>
    </location>
</feature>
<protein>
    <submittedName>
        <fullName evidence="11">OPT-domain-containing protein</fullName>
    </submittedName>
</protein>
<feature type="compositionally biased region" description="Acidic residues" evidence="9">
    <location>
        <begin position="44"/>
        <end position="63"/>
    </location>
</feature>
<comment type="similarity">
    <text evidence="2">Belongs to the oligopeptide OPT transporter family.</text>
</comment>
<sequence>MSGHRPGTSRNRPATSSNRQRPPTASQRGQTRGTTAGESADARYDEEEDLQEQWDEESDEEDVFAYLPPSIGPAPTVVVSEDPQPFGNNADATQPGPGGSQSGDYYLDEATGTVYDGQGRPVDPATLQQRPTSVGTMEVVHSAPNTANNQPNNTTAPHAAMTSRADPRLSYDRKSSDTSSYSAPLAHASSYSAYSPHDPNVRMRNNRLSMGADGPLSPDSELKFNLDADPLTQHKLMRYSSDLDSHSMGMGMGLAHGIDYETAEVGPRGIKMVELEMEGDEDSPYPEVRASVSNVDDTDMPANTVRMWIIALLLTTLGGGINQILVLRYPAPTLTPLIVQVVSYPLGKLFAAILPYRSFDMPRWLGGGSWSLNPGMFNIKEHTAIVIMANVGLVQMYALNAVVALDSPYYYGAAKPIGFSLLLTISSQLFAVAVAGLTRKFLVRPGSMIWPQVLVFCTVFNTLHAEDDAQDGSVSRFKYFVGLSLAAFVWWFLPGWLFTALSSFGFLCWIWPNSYTVNTLFGTTSGLGMTFLTFDWQLISYQTSPLVTPWWAQCNLFIGFVLFLWIVAPILYWTNVYNFSYLPFNSSRAFDRFGEPYNVKSVFDPVTGGIDMTAYESYSRLYLGTTYYIVFWTGMATMTSVLVHTTLYHGSAILRGLRGVQTEEDDIHAKMMRRYNEAPYWWYGIVGVLSIVLAIICAEVYDTGLPVWALLIALIIPIVYYLPSGFIYALTGTQIGVNLVSELVAGYALPSKSLPNMMVKLYSQVGLTQGFLCSQNLKLGHYMKVSPRLTFWVMLIGTVWASVVQVFVNLFMRTHVNEICSAENAHQFTCPQASVYYTSSIIWGVIGPRRMFNSGYYSSIYWALLVGALVPIPIFFASRRWPNSVLKVVNVPLFFTSTSLIPPAAGIVVSSWFAVGFVFQYVIRKKAFRWWSRYNFITSAAMDTGTILSSIIVFLALVLPRDGQIFLHWWGNDITGRTLDATEGARLNMPPENGFAPAPNGL</sequence>
<reference evidence="11 12" key="1">
    <citation type="journal article" date="2018" name="Mol. Biol. Evol.">
        <title>Broad Genomic Sampling Reveals a Smut Pathogenic Ancestry of the Fungal Clade Ustilaginomycotina.</title>
        <authorList>
            <person name="Kijpornyongpan T."/>
            <person name="Mondo S.J."/>
            <person name="Barry K."/>
            <person name="Sandor L."/>
            <person name="Lee J."/>
            <person name="Lipzen A."/>
            <person name="Pangilinan J."/>
            <person name="LaButti K."/>
            <person name="Hainaut M."/>
            <person name="Henrissat B."/>
            <person name="Grigoriev I.V."/>
            <person name="Spatafora J.W."/>
            <person name="Aime M.C."/>
        </authorList>
    </citation>
    <scope>NUCLEOTIDE SEQUENCE [LARGE SCALE GENOMIC DNA]</scope>
    <source>
        <strain evidence="11 12">MCA 5214</strain>
    </source>
</reference>
<evidence type="ECO:0000256" key="2">
    <source>
        <dbReference type="ARBA" id="ARBA00008807"/>
    </source>
</evidence>
<evidence type="ECO:0000256" key="5">
    <source>
        <dbReference type="ARBA" id="ARBA00022856"/>
    </source>
</evidence>
<keyword evidence="5" id="KW-0571">Peptide transport</keyword>
<feature type="compositionally biased region" description="Low complexity" evidence="9">
    <location>
        <begin position="143"/>
        <end position="160"/>
    </location>
</feature>
<evidence type="ECO:0000256" key="7">
    <source>
        <dbReference type="ARBA" id="ARBA00022989"/>
    </source>
</evidence>
<name>A0A316URG7_9BASI</name>
<feature type="transmembrane region" description="Helical" evidence="10">
    <location>
        <begin position="680"/>
        <end position="701"/>
    </location>
</feature>
<feature type="transmembrane region" description="Helical" evidence="10">
    <location>
        <begin position="627"/>
        <end position="648"/>
    </location>
</feature>
<evidence type="ECO:0000313" key="12">
    <source>
        <dbReference type="Proteomes" id="UP000245884"/>
    </source>
</evidence>
<keyword evidence="12" id="KW-1185">Reference proteome</keyword>
<dbReference type="NCBIfam" id="TIGR00727">
    <property type="entry name" value="ISP4_OPT"/>
    <property type="match status" value="1"/>
</dbReference>
<feature type="compositionally biased region" description="Polar residues" evidence="9">
    <location>
        <begin position="8"/>
        <end position="37"/>
    </location>
</feature>
<dbReference type="PANTHER" id="PTHR22601">
    <property type="entry name" value="ISP4 LIKE PROTEIN"/>
    <property type="match status" value="1"/>
</dbReference>
<feature type="compositionally biased region" description="Polar residues" evidence="9">
    <location>
        <begin position="126"/>
        <end position="135"/>
    </location>
</feature>
<keyword evidence="8 10" id="KW-0472">Membrane</keyword>
<proteinExistence type="inferred from homology"/>
<dbReference type="InterPro" id="IPR004648">
    <property type="entry name" value="Oligpept_transpt"/>
</dbReference>
<evidence type="ECO:0000256" key="6">
    <source>
        <dbReference type="ARBA" id="ARBA00022927"/>
    </source>
</evidence>
<dbReference type="InterPro" id="IPR004813">
    <property type="entry name" value="OPT"/>
</dbReference>
<dbReference type="Proteomes" id="UP000245884">
    <property type="component" value="Unassembled WGS sequence"/>
</dbReference>
<organism evidence="11 12">
    <name type="scientific">Jaminaea rosea</name>
    <dbReference type="NCBI Taxonomy" id="1569628"/>
    <lineage>
        <taxon>Eukaryota</taxon>
        <taxon>Fungi</taxon>
        <taxon>Dikarya</taxon>
        <taxon>Basidiomycota</taxon>
        <taxon>Ustilaginomycotina</taxon>
        <taxon>Exobasidiomycetes</taxon>
        <taxon>Microstromatales</taxon>
        <taxon>Microstromatales incertae sedis</taxon>
        <taxon>Jaminaea</taxon>
    </lineage>
</organism>
<evidence type="ECO:0000256" key="9">
    <source>
        <dbReference type="SAM" id="MobiDB-lite"/>
    </source>
</evidence>
<keyword evidence="3" id="KW-0813">Transport</keyword>
<keyword evidence="7 10" id="KW-1133">Transmembrane helix</keyword>
<dbReference type="GO" id="GO:0016020">
    <property type="term" value="C:membrane"/>
    <property type="evidence" value="ECO:0007669"/>
    <property type="project" value="UniProtKB-SubCell"/>
</dbReference>
<feature type="transmembrane region" description="Helical" evidence="10">
    <location>
        <begin position="901"/>
        <end position="922"/>
    </location>
</feature>
<dbReference type="GO" id="GO:0035673">
    <property type="term" value="F:oligopeptide transmembrane transporter activity"/>
    <property type="evidence" value="ECO:0007669"/>
    <property type="project" value="InterPro"/>
</dbReference>
<feature type="transmembrane region" description="Helical" evidence="10">
    <location>
        <begin position="934"/>
        <end position="959"/>
    </location>
</feature>
<keyword evidence="6" id="KW-0653">Protein transport</keyword>
<feature type="transmembrane region" description="Helical" evidence="10">
    <location>
        <begin position="707"/>
        <end position="723"/>
    </location>
</feature>
<dbReference type="GO" id="GO:0015031">
    <property type="term" value="P:protein transport"/>
    <property type="evidence" value="ECO:0007669"/>
    <property type="project" value="UniProtKB-KW"/>
</dbReference>
<evidence type="ECO:0000256" key="1">
    <source>
        <dbReference type="ARBA" id="ARBA00004141"/>
    </source>
</evidence>
<keyword evidence="4 10" id="KW-0812">Transmembrane</keyword>
<feature type="transmembrane region" description="Helical" evidence="10">
    <location>
        <begin position="308"/>
        <end position="331"/>
    </location>
</feature>
<feature type="transmembrane region" description="Helical" evidence="10">
    <location>
        <begin position="550"/>
        <end position="573"/>
    </location>
</feature>